<dbReference type="GO" id="GO:0020037">
    <property type="term" value="F:heme binding"/>
    <property type="evidence" value="ECO:0007669"/>
    <property type="project" value="InterPro"/>
</dbReference>
<dbReference type="InterPro" id="IPR012292">
    <property type="entry name" value="Globin/Proto"/>
</dbReference>
<proteinExistence type="inferred from homology"/>
<comment type="similarity">
    <text evidence="2">Belongs to the EMP24/GP25L family.</text>
</comment>
<dbReference type="InterPro" id="IPR044399">
    <property type="entry name" value="Mb-like_M"/>
</dbReference>
<keyword evidence="5 9" id="KW-1133">Transmembrane helix</keyword>
<keyword evidence="6 9" id="KW-0472">Membrane</keyword>
<comment type="similarity">
    <text evidence="8">Belongs to the globin family.</text>
</comment>
<dbReference type="Pfam" id="PF00042">
    <property type="entry name" value="Globin"/>
    <property type="match status" value="1"/>
</dbReference>
<keyword evidence="8" id="KW-0561">Oxygen transport</keyword>
<evidence type="ECO:0000256" key="5">
    <source>
        <dbReference type="ARBA" id="ARBA00022989"/>
    </source>
</evidence>
<evidence type="ECO:0000256" key="3">
    <source>
        <dbReference type="ARBA" id="ARBA00022692"/>
    </source>
</evidence>
<dbReference type="InterPro" id="IPR036598">
    <property type="entry name" value="GOLD_dom_sf"/>
</dbReference>
<name>A0A915N3E2_MELJA</name>
<keyword evidence="8" id="KW-0408">Iron</keyword>
<evidence type="ECO:0000256" key="1">
    <source>
        <dbReference type="ARBA" id="ARBA00004479"/>
    </source>
</evidence>
<dbReference type="GO" id="GO:0012505">
    <property type="term" value="C:endomembrane system"/>
    <property type="evidence" value="ECO:0007669"/>
    <property type="project" value="UniProtKB-SubCell"/>
</dbReference>
<dbReference type="WBParaSite" id="scaffold6599_cov160.g11054">
    <property type="protein sequence ID" value="scaffold6599_cov160.g11054"/>
    <property type="gene ID" value="scaffold6599_cov160.g11054"/>
</dbReference>
<dbReference type="SUPFAM" id="SSF46458">
    <property type="entry name" value="Globin-like"/>
    <property type="match status" value="1"/>
</dbReference>
<evidence type="ECO:0000313" key="11">
    <source>
        <dbReference type="Proteomes" id="UP000887561"/>
    </source>
</evidence>
<evidence type="ECO:0000256" key="4">
    <source>
        <dbReference type="ARBA" id="ARBA00022729"/>
    </source>
</evidence>
<dbReference type="InterPro" id="IPR015720">
    <property type="entry name" value="Emp24-like"/>
</dbReference>
<dbReference type="AlphaFoldDB" id="A0A915N3E2"/>
<keyword evidence="8" id="KW-0813">Transport</keyword>
<dbReference type="Gene3D" id="1.10.490.10">
    <property type="entry name" value="Globins"/>
    <property type="match status" value="1"/>
</dbReference>
<keyword evidence="3 9" id="KW-0812">Transmembrane</keyword>
<organism evidence="11 12">
    <name type="scientific">Meloidogyne javanica</name>
    <name type="common">Root-knot nematode worm</name>
    <dbReference type="NCBI Taxonomy" id="6303"/>
    <lineage>
        <taxon>Eukaryota</taxon>
        <taxon>Metazoa</taxon>
        <taxon>Ecdysozoa</taxon>
        <taxon>Nematoda</taxon>
        <taxon>Chromadorea</taxon>
        <taxon>Rhabditida</taxon>
        <taxon>Tylenchina</taxon>
        <taxon>Tylenchomorpha</taxon>
        <taxon>Tylenchoidea</taxon>
        <taxon>Meloidogynidae</taxon>
        <taxon>Meloidogyninae</taxon>
        <taxon>Meloidogyne</taxon>
        <taxon>Meloidogyne incognita group</taxon>
    </lineage>
</organism>
<dbReference type="Pfam" id="PF01105">
    <property type="entry name" value="EMP24_GP25L"/>
    <property type="match status" value="1"/>
</dbReference>
<keyword evidence="4" id="KW-0732">Signal</keyword>
<evidence type="ECO:0000256" key="9">
    <source>
        <dbReference type="SAM" id="Phobius"/>
    </source>
</evidence>
<evidence type="ECO:0000256" key="6">
    <source>
        <dbReference type="ARBA" id="ARBA00023136"/>
    </source>
</evidence>
<dbReference type="InterPro" id="IPR009050">
    <property type="entry name" value="Globin-like_sf"/>
</dbReference>
<keyword evidence="8" id="KW-0479">Metal-binding</keyword>
<evidence type="ECO:0000256" key="7">
    <source>
        <dbReference type="ARBA" id="ARBA00037847"/>
    </source>
</evidence>
<keyword evidence="8" id="KW-0349">Heme</keyword>
<dbReference type="GO" id="GO:0016020">
    <property type="term" value="C:membrane"/>
    <property type="evidence" value="ECO:0007669"/>
    <property type="project" value="UniProtKB-SubCell"/>
</dbReference>
<dbReference type="SMART" id="SM01190">
    <property type="entry name" value="EMP24_GP25L"/>
    <property type="match status" value="1"/>
</dbReference>
<dbReference type="GO" id="GO:0019825">
    <property type="term" value="F:oxygen binding"/>
    <property type="evidence" value="ECO:0007669"/>
    <property type="project" value="InterPro"/>
</dbReference>
<accession>A0A915N3E2</accession>
<keyword evidence="11" id="KW-1185">Reference proteome</keyword>
<dbReference type="InterPro" id="IPR009038">
    <property type="entry name" value="GOLD_dom"/>
</dbReference>
<evidence type="ECO:0000256" key="2">
    <source>
        <dbReference type="ARBA" id="ARBA00007104"/>
    </source>
</evidence>
<evidence type="ECO:0000259" key="10">
    <source>
        <dbReference type="PROSITE" id="PS50866"/>
    </source>
</evidence>
<dbReference type="SUPFAM" id="SSF101576">
    <property type="entry name" value="Supernatant protein factor (SPF), C-terminal domain"/>
    <property type="match status" value="1"/>
</dbReference>
<protein>
    <submittedName>
        <fullName evidence="12">GOLD domain-containing protein</fullName>
    </submittedName>
</protein>
<feature type="transmembrane region" description="Helical" evidence="9">
    <location>
        <begin position="169"/>
        <end position="189"/>
    </location>
</feature>
<evidence type="ECO:0000313" key="12">
    <source>
        <dbReference type="WBParaSite" id="scaffold6599_cov160.g11054"/>
    </source>
</evidence>
<dbReference type="InterPro" id="IPR000971">
    <property type="entry name" value="Globin"/>
</dbReference>
<reference evidence="12" key="1">
    <citation type="submission" date="2022-11" db="UniProtKB">
        <authorList>
            <consortium name="WormBaseParasite"/>
        </authorList>
    </citation>
    <scope>IDENTIFICATION</scope>
</reference>
<dbReference type="GO" id="GO:0005344">
    <property type="term" value="F:oxygen carrier activity"/>
    <property type="evidence" value="ECO:0007669"/>
    <property type="project" value="UniProtKB-KW"/>
</dbReference>
<comment type="subcellular location">
    <subcellularLocation>
        <location evidence="7">Endomembrane system</location>
        <topology evidence="7">Single-pass membrane protein</topology>
    </subcellularLocation>
    <subcellularLocation>
        <location evidence="1">Membrane</location>
        <topology evidence="1">Single-pass type I membrane protein</topology>
    </subcellularLocation>
</comment>
<dbReference type="PANTHER" id="PTHR22811">
    <property type="entry name" value="TRANSMEMBRANE EMP24 DOMAIN-CONTAINING PROTEIN"/>
    <property type="match status" value="1"/>
</dbReference>
<sequence length="402" mass="46210">MAIFVPAGKVECIYQPIVNLKYNSFEVDYQVIEGGENDISFILKSPSGIIIASEQQKTDGSHKIILDEPNHGRGDYAFCFDNSFSYSSDKRVFFEIFLLDKDGNYLSDYDMKLSAKDSGLLAEQFETFSRVTNKVKGNLNEIERMQSQFRAVEARDRSSIEVAFERINFWSGINLFCLIFASCVQVYMVRSLLEDSRMGNFIRHGKFKPEKAYMDACGALQKEFNSKSLFRFADTLDFVVRNLDDFSLVTENAEKLGKKHATFPLENGFKQEYWNIFAECIVEGISAGEECKETLLAWRQLVQTVIYYMKLLGYDRETLRLARHASLRRSYSPTRAARIQQQQSLEQPSQRFSSGLIPISPLAVSFEEKNNYRQQALLDETRRNSYTTKMSTLSTPTMDNKL</sequence>
<dbReference type="CDD" id="cd01040">
    <property type="entry name" value="Mb-like"/>
    <property type="match status" value="1"/>
</dbReference>
<dbReference type="PROSITE" id="PS50866">
    <property type="entry name" value="GOLD"/>
    <property type="match status" value="1"/>
</dbReference>
<feature type="domain" description="GOLD" evidence="10">
    <location>
        <begin position="10"/>
        <end position="98"/>
    </location>
</feature>
<evidence type="ECO:0000256" key="8">
    <source>
        <dbReference type="RuleBase" id="RU000356"/>
    </source>
</evidence>
<dbReference type="Proteomes" id="UP000887561">
    <property type="component" value="Unplaced"/>
</dbReference>